<name>A0ABY8N9H1_9GAMM</name>
<reference evidence="1 2" key="1">
    <citation type="submission" date="2023-02" db="EMBL/GenBank/DDBJ databases">
        <title>Description and genomic characterization of Microbulbifer bruguierae sp. nov., isolated from the sediment of mangrove plant Bruguiera sexangula.</title>
        <authorList>
            <person name="Long M."/>
        </authorList>
    </citation>
    <scope>NUCLEOTIDE SEQUENCE [LARGE SCALE GENOMIC DNA]</scope>
    <source>
        <strain evidence="1 2">H12</strain>
    </source>
</reference>
<dbReference type="EMBL" id="CP118605">
    <property type="protein sequence ID" value="WGL15295.1"/>
    <property type="molecule type" value="Genomic_DNA"/>
</dbReference>
<protein>
    <submittedName>
        <fullName evidence="1">Uncharacterized protein</fullName>
    </submittedName>
</protein>
<proteinExistence type="predicted"/>
<accession>A0ABY8N9H1</accession>
<dbReference type="Proteomes" id="UP001236500">
    <property type="component" value="Chromosome"/>
</dbReference>
<gene>
    <name evidence="1" type="ORF">PVT68_10990</name>
</gene>
<sequence length="155" mass="17726">MNLRFLCANHRQWLMSDIRRAEQAWLEWTERGALLCEEGDYPQAIPLLGCAFELSDFLLSAREPGYTVAARRFTDGARMLIEAYRQWGETGHAKHVLVLASSRLARELEDRANHQFTTGCIRMLYSVEVSVADTWQGQVIRSEPGSMSQKVPMLH</sequence>
<evidence type="ECO:0000313" key="1">
    <source>
        <dbReference type="EMBL" id="WGL15295.1"/>
    </source>
</evidence>
<evidence type="ECO:0000313" key="2">
    <source>
        <dbReference type="Proteomes" id="UP001236500"/>
    </source>
</evidence>
<organism evidence="1 2">
    <name type="scientific">Microbulbifer bruguierae</name>
    <dbReference type="NCBI Taxonomy" id="3029061"/>
    <lineage>
        <taxon>Bacteria</taxon>
        <taxon>Pseudomonadati</taxon>
        <taxon>Pseudomonadota</taxon>
        <taxon>Gammaproteobacteria</taxon>
        <taxon>Cellvibrionales</taxon>
        <taxon>Microbulbiferaceae</taxon>
        <taxon>Microbulbifer</taxon>
    </lineage>
</organism>
<dbReference type="RefSeq" id="WP_280317998.1">
    <property type="nucleotide sequence ID" value="NZ_CP118605.1"/>
</dbReference>
<keyword evidence="2" id="KW-1185">Reference proteome</keyword>